<dbReference type="InterPro" id="IPR036361">
    <property type="entry name" value="SAP_dom_sf"/>
</dbReference>
<organism evidence="1 2">
    <name type="scientific">Vibrio parahaemolyticus</name>
    <dbReference type="NCBI Taxonomy" id="670"/>
    <lineage>
        <taxon>Bacteria</taxon>
        <taxon>Pseudomonadati</taxon>
        <taxon>Pseudomonadota</taxon>
        <taxon>Gammaproteobacteria</taxon>
        <taxon>Vibrionales</taxon>
        <taxon>Vibrionaceae</taxon>
        <taxon>Vibrio</taxon>
    </lineage>
</organism>
<dbReference type="Pfam" id="PF09905">
    <property type="entry name" value="VF530"/>
    <property type="match status" value="1"/>
</dbReference>
<dbReference type="AlphaFoldDB" id="A0A7Y0SEI6"/>
<name>A0A7Y0SEI6_VIBPH</name>
<reference evidence="1 2" key="1">
    <citation type="submission" date="2020-04" db="EMBL/GenBank/DDBJ databases">
        <title>Whole-genome sequencing of Vibrio spp. from China reveals different genetic environments of blaCTX-M-14 among diverse lineages.</title>
        <authorList>
            <person name="Zheng Z."/>
            <person name="Ye L."/>
            <person name="Chen S."/>
        </authorList>
    </citation>
    <scope>NUCLEOTIDE SEQUENCE [LARGE SCALE GENOMIC DNA]</scope>
    <source>
        <strain evidence="1 2">Vb0551</strain>
    </source>
</reference>
<gene>
    <name evidence="1" type="ORF">HKB16_02470</name>
</gene>
<dbReference type="InterPro" id="IPR018668">
    <property type="entry name" value="DNA-binding_VF530-like"/>
</dbReference>
<sequence>FGWNGMYERVRVNCFKKDPSIKSSLKFLRKTQWARDKVEALYIETFC</sequence>
<proteinExistence type="predicted"/>
<accession>A0A7Y0SEI6</accession>
<protein>
    <submittedName>
        <fullName evidence="1">DUF2132 domain-containing protein</fullName>
    </submittedName>
</protein>
<dbReference type="EMBL" id="JABCLB010000305">
    <property type="protein sequence ID" value="NMU81738.1"/>
    <property type="molecule type" value="Genomic_DNA"/>
</dbReference>
<evidence type="ECO:0000313" key="2">
    <source>
        <dbReference type="Proteomes" id="UP000518904"/>
    </source>
</evidence>
<dbReference type="Gene3D" id="1.10.720.30">
    <property type="entry name" value="SAP domain"/>
    <property type="match status" value="1"/>
</dbReference>
<dbReference type="Proteomes" id="UP000518904">
    <property type="component" value="Unassembled WGS sequence"/>
</dbReference>
<evidence type="ECO:0000313" key="1">
    <source>
        <dbReference type="EMBL" id="NMU81738.1"/>
    </source>
</evidence>
<dbReference type="GO" id="GO:0003677">
    <property type="term" value="F:DNA binding"/>
    <property type="evidence" value="ECO:0007669"/>
    <property type="project" value="InterPro"/>
</dbReference>
<comment type="caution">
    <text evidence="1">The sequence shown here is derived from an EMBL/GenBank/DDBJ whole genome shotgun (WGS) entry which is preliminary data.</text>
</comment>
<feature type="non-terminal residue" evidence="1">
    <location>
        <position position="1"/>
    </location>
</feature>